<name>A0A0G0K4H2_9BACT</name>
<dbReference type="AlphaFoldDB" id="A0A0G0K4H2"/>
<protein>
    <submittedName>
        <fullName evidence="1">Uncharacterized protein</fullName>
    </submittedName>
</protein>
<evidence type="ECO:0000313" key="1">
    <source>
        <dbReference type="EMBL" id="KKQ35546.1"/>
    </source>
</evidence>
<proteinExistence type="predicted"/>
<sequence length="141" mass="16525">MEAKIRKQKFLEKQINLGIKLVIDSDKLRYHIRPSDIKIKSGGMIGKFGKAELECSAALLVKFFQAKGKWTGFNISELKLFYETKIQKNIEETFEEAIFGLFSWWFDDAMHGQWREPLPCVVQDTDGIFYITEYFITRCIQ</sequence>
<evidence type="ECO:0000313" key="2">
    <source>
        <dbReference type="Proteomes" id="UP000033876"/>
    </source>
</evidence>
<organism evidence="1 2">
    <name type="scientific">Candidatus Nomurabacteria bacterium GW2011_GWB1_37_5</name>
    <dbReference type="NCBI Taxonomy" id="1618742"/>
    <lineage>
        <taxon>Bacteria</taxon>
        <taxon>Candidatus Nomuraibacteriota</taxon>
    </lineage>
</organism>
<dbReference type="EMBL" id="LBTF01000012">
    <property type="protein sequence ID" value="KKQ35546.1"/>
    <property type="molecule type" value="Genomic_DNA"/>
</dbReference>
<gene>
    <name evidence="1" type="ORF">US50_C0012G0011</name>
</gene>
<reference evidence="1 2" key="1">
    <citation type="journal article" date="2015" name="Nature">
        <title>rRNA introns, odd ribosomes, and small enigmatic genomes across a large radiation of phyla.</title>
        <authorList>
            <person name="Brown C.T."/>
            <person name="Hug L.A."/>
            <person name="Thomas B.C."/>
            <person name="Sharon I."/>
            <person name="Castelle C.J."/>
            <person name="Singh A."/>
            <person name="Wilkins M.J."/>
            <person name="Williams K.H."/>
            <person name="Banfield J.F."/>
        </authorList>
    </citation>
    <scope>NUCLEOTIDE SEQUENCE [LARGE SCALE GENOMIC DNA]</scope>
</reference>
<accession>A0A0G0K4H2</accession>
<dbReference type="Proteomes" id="UP000033876">
    <property type="component" value="Unassembled WGS sequence"/>
</dbReference>
<comment type="caution">
    <text evidence="1">The sequence shown here is derived from an EMBL/GenBank/DDBJ whole genome shotgun (WGS) entry which is preliminary data.</text>
</comment>